<evidence type="ECO:0000256" key="2">
    <source>
        <dbReference type="SAM" id="MobiDB-lite"/>
    </source>
</evidence>
<dbReference type="EMBL" id="JANTQA010000012">
    <property type="protein sequence ID" value="KAJ3449318.1"/>
    <property type="molecule type" value="Genomic_DNA"/>
</dbReference>
<reference evidence="3" key="1">
    <citation type="submission" date="2022-08" db="EMBL/GenBank/DDBJ databases">
        <title>Novel sulphate-reducing endosymbionts in the free-living metamonad Anaeramoeba.</title>
        <authorList>
            <person name="Jerlstrom-Hultqvist J."/>
            <person name="Cepicka I."/>
            <person name="Gallot-Lavallee L."/>
            <person name="Salas-Leiva D."/>
            <person name="Curtis B.A."/>
            <person name="Zahonova K."/>
            <person name="Pipaliya S."/>
            <person name="Dacks J."/>
            <person name="Roger A.J."/>
        </authorList>
    </citation>
    <scope>NUCLEOTIDE SEQUENCE</scope>
    <source>
        <strain evidence="3">Busselton2</strain>
    </source>
</reference>
<feature type="region of interest" description="Disordered" evidence="2">
    <location>
        <begin position="80"/>
        <end position="109"/>
    </location>
</feature>
<protein>
    <submittedName>
        <fullName evidence="3">Uncharacterized protein</fullName>
    </submittedName>
</protein>
<gene>
    <name evidence="3" type="ORF">M0812_05464</name>
</gene>
<dbReference type="Proteomes" id="UP001146793">
    <property type="component" value="Unassembled WGS sequence"/>
</dbReference>
<feature type="compositionally biased region" description="Basic and acidic residues" evidence="2">
    <location>
        <begin position="85"/>
        <end position="108"/>
    </location>
</feature>
<keyword evidence="1" id="KW-0175">Coiled coil</keyword>
<evidence type="ECO:0000256" key="1">
    <source>
        <dbReference type="SAM" id="Coils"/>
    </source>
</evidence>
<feature type="coiled-coil region" evidence="1">
    <location>
        <begin position="11"/>
        <end position="45"/>
    </location>
</feature>
<comment type="caution">
    <text evidence="3">The sequence shown here is derived from an EMBL/GenBank/DDBJ whole genome shotgun (WGS) entry which is preliminary data.</text>
</comment>
<evidence type="ECO:0000313" key="3">
    <source>
        <dbReference type="EMBL" id="KAJ3449318.1"/>
    </source>
</evidence>
<name>A0AAV8A4T8_9EUKA</name>
<proteinExistence type="predicted"/>
<feature type="compositionally biased region" description="Basic and acidic residues" evidence="2">
    <location>
        <begin position="153"/>
        <end position="172"/>
    </location>
</feature>
<dbReference type="AlphaFoldDB" id="A0AAV8A4T8"/>
<organism evidence="3 4">
    <name type="scientific">Anaeramoeba flamelloides</name>
    <dbReference type="NCBI Taxonomy" id="1746091"/>
    <lineage>
        <taxon>Eukaryota</taxon>
        <taxon>Metamonada</taxon>
        <taxon>Anaeramoebidae</taxon>
        <taxon>Anaeramoeba</taxon>
    </lineage>
</organism>
<feature type="region of interest" description="Disordered" evidence="2">
    <location>
        <begin position="153"/>
        <end position="191"/>
    </location>
</feature>
<evidence type="ECO:0000313" key="4">
    <source>
        <dbReference type="Proteomes" id="UP001146793"/>
    </source>
</evidence>
<accession>A0AAV8A4T8</accession>
<sequence>MIIGEEFEYSNQTNKKQKKEELLQNRQLNQEKQKLQNNLQKMFSLDLETIEKHVTRLPLSERFGIPSKYFEDQVLLDTNQQSELNTKEQEQEQEQEKLKKREKQENTEARQNLNKLDKLQKTETKTKSISLNNKENAQDLFVKEMEQELLERELIKKKSSKKEKTTSVEKTKPQKKPLNNQKLFEDENENEDDFLNSLIDDILND</sequence>